<keyword evidence="3" id="KW-1185">Reference proteome</keyword>
<name>A0A2J6Q6Y6_9HELO</name>
<dbReference type="PANTHER" id="PTHR33099">
    <property type="entry name" value="FE2OG DIOXYGENASE DOMAIN-CONTAINING PROTEIN"/>
    <property type="match status" value="1"/>
</dbReference>
<feature type="compositionally biased region" description="Acidic residues" evidence="1">
    <location>
        <begin position="427"/>
        <end position="444"/>
    </location>
</feature>
<accession>A0A2J6Q6Y6</accession>
<feature type="compositionally biased region" description="Polar residues" evidence="1">
    <location>
        <begin position="697"/>
        <end position="707"/>
    </location>
</feature>
<evidence type="ECO:0000313" key="2">
    <source>
        <dbReference type="EMBL" id="PMD22036.1"/>
    </source>
</evidence>
<evidence type="ECO:0000256" key="1">
    <source>
        <dbReference type="SAM" id="MobiDB-lite"/>
    </source>
</evidence>
<feature type="compositionally biased region" description="Basic and acidic residues" evidence="1">
    <location>
        <begin position="16"/>
        <end position="28"/>
    </location>
</feature>
<gene>
    <name evidence="2" type="ORF">NA56DRAFT_688646</name>
</gene>
<feature type="region of interest" description="Disordered" evidence="1">
    <location>
        <begin position="680"/>
        <end position="728"/>
    </location>
</feature>
<dbReference type="OrthoDB" id="27483at2759"/>
<dbReference type="PANTHER" id="PTHR33099:SF7">
    <property type="entry name" value="MYND-TYPE DOMAIN-CONTAINING PROTEIN"/>
    <property type="match status" value="1"/>
</dbReference>
<proteinExistence type="predicted"/>
<sequence>MADTIRDALALEDESEPKVKQEEEKKNDLTSVIKIESREESGPTDGPPIKEEAMPTESASTPAKAASTEKMEGVPTTEPGNASAMEKMVPVPQQEIRGRLRQQLRKVPLESKFAVHATLKDAPNPHLYIKGVGFIGLPLSERDIKKIIFASNQSAASQPGAPDCPQPASTTVWELPNILWRPQNPAWKENTESILRKSMKGLGLNPSKIRSLDMLRHSLILYAPGSTAELTSHVRPASDSLIIAFIDIALPSSHGGGELIFSQDGKQKRYSLSDTSQFDCSYSAWFSNVTLDSTPLPSGHRLVLRYTLRCNTPGPIPSAPSTQRGINELRRILLQWEDGKKKLEISHAQAKAYMYPLENYCGKTPFSIAKSSESDKTVIHRLEAVCSHNEFHLYFAHVERRVVSLRIDDYDLPKVRGYRNRSRYGCPDDEDSLDEEDEEEEEYSEPGVTLTLTHFTDRKGSGLFHGFELSYDDSDLQFIEEETFEDEGPEDEHFDCGMKTEIYTRTVAIIIPRAFRYQFFLDEDQDNGEDNISKLLLTYCKEPSIYADDVDLLADIENLCEKAIEATSWAILSSGYFSEELSKLCIVAITYLDNKHLFEDALPMAFSMAEIPEIEAAIKRMLERHGKDWLFSTLNKQVDELADLCLLTDTYHMISSVLQTDEWQLEKYGVDLTSHHIEETDEEGTSALETPGRDQIVVQTYTHTQIHSSSSSSSSTDPNPPTKKRKLG</sequence>
<dbReference type="Proteomes" id="UP000235672">
    <property type="component" value="Unassembled WGS sequence"/>
</dbReference>
<feature type="region of interest" description="Disordered" evidence="1">
    <location>
        <begin position="423"/>
        <end position="445"/>
    </location>
</feature>
<dbReference type="EMBL" id="KZ613479">
    <property type="protein sequence ID" value="PMD22036.1"/>
    <property type="molecule type" value="Genomic_DNA"/>
</dbReference>
<evidence type="ECO:0000313" key="3">
    <source>
        <dbReference type="Proteomes" id="UP000235672"/>
    </source>
</evidence>
<reference evidence="2 3" key="1">
    <citation type="submission" date="2016-05" db="EMBL/GenBank/DDBJ databases">
        <title>A degradative enzymes factory behind the ericoid mycorrhizal symbiosis.</title>
        <authorList>
            <consortium name="DOE Joint Genome Institute"/>
            <person name="Martino E."/>
            <person name="Morin E."/>
            <person name="Grelet G."/>
            <person name="Kuo A."/>
            <person name="Kohler A."/>
            <person name="Daghino S."/>
            <person name="Barry K."/>
            <person name="Choi C."/>
            <person name="Cichocki N."/>
            <person name="Clum A."/>
            <person name="Copeland A."/>
            <person name="Hainaut M."/>
            <person name="Haridas S."/>
            <person name="Labutti K."/>
            <person name="Lindquist E."/>
            <person name="Lipzen A."/>
            <person name="Khouja H.-R."/>
            <person name="Murat C."/>
            <person name="Ohm R."/>
            <person name="Olson A."/>
            <person name="Spatafora J."/>
            <person name="Veneault-Fourrey C."/>
            <person name="Henrissat B."/>
            <person name="Grigoriev I."/>
            <person name="Martin F."/>
            <person name="Perotto S."/>
        </authorList>
    </citation>
    <scope>NUCLEOTIDE SEQUENCE [LARGE SCALE GENOMIC DNA]</scope>
    <source>
        <strain evidence="2 3">UAMH 7357</strain>
    </source>
</reference>
<feature type="region of interest" description="Disordered" evidence="1">
    <location>
        <begin position="1"/>
        <end position="82"/>
    </location>
</feature>
<organism evidence="2 3">
    <name type="scientific">Hyaloscypha hepaticicola</name>
    <dbReference type="NCBI Taxonomy" id="2082293"/>
    <lineage>
        <taxon>Eukaryota</taxon>
        <taxon>Fungi</taxon>
        <taxon>Dikarya</taxon>
        <taxon>Ascomycota</taxon>
        <taxon>Pezizomycotina</taxon>
        <taxon>Leotiomycetes</taxon>
        <taxon>Helotiales</taxon>
        <taxon>Hyaloscyphaceae</taxon>
        <taxon>Hyaloscypha</taxon>
    </lineage>
</organism>
<dbReference type="AlphaFoldDB" id="A0A2J6Q6Y6"/>
<protein>
    <submittedName>
        <fullName evidence="2">Uncharacterized protein</fullName>
    </submittedName>
</protein>